<dbReference type="EMBL" id="AP019697">
    <property type="protein sequence ID" value="BBK24404.1"/>
    <property type="molecule type" value="Genomic_DNA"/>
</dbReference>
<organism evidence="2 3">
    <name type="scientific">Dialister hominis</name>
    <dbReference type="NCBI Taxonomy" id="2582419"/>
    <lineage>
        <taxon>Bacteria</taxon>
        <taxon>Bacillati</taxon>
        <taxon>Bacillota</taxon>
        <taxon>Negativicutes</taxon>
        <taxon>Veillonellales</taxon>
        <taxon>Veillonellaceae</taxon>
        <taxon>Dialister</taxon>
    </lineage>
</organism>
<keyword evidence="3" id="KW-1185">Reference proteome</keyword>
<protein>
    <recommendedName>
        <fullName evidence="4">RNA helicase</fullName>
    </recommendedName>
</protein>
<dbReference type="RefSeq" id="WP_022381809.1">
    <property type="nucleotide sequence ID" value="NZ_AP019697.1"/>
</dbReference>
<keyword evidence="1" id="KW-0812">Transmembrane</keyword>
<sequence>MFDKFQDALVVLVFFYMVYRVGWGSGMTGINTFMLLCAVVALISIALKRTGYLDRMKEKKLEEERKLEEEKKEAK</sequence>
<gene>
    <name evidence="2" type="ORF">Dia5BBH33_03390</name>
</gene>
<dbReference type="OrthoDB" id="9950773at2"/>
<dbReference type="GeneID" id="92715565"/>
<evidence type="ECO:0000313" key="3">
    <source>
        <dbReference type="Proteomes" id="UP000320585"/>
    </source>
</evidence>
<feature type="transmembrane region" description="Helical" evidence="1">
    <location>
        <begin position="29"/>
        <end position="47"/>
    </location>
</feature>
<evidence type="ECO:0008006" key="4">
    <source>
        <dbReference type="Google" id="ProtNLM"/>
    </source>
</evidence>
<name>A0A8D4UTK4_9FIRM</name>
<keyword evidence="1" id="KW-1133">Transmembrane helix</keyword>
<keyword evidence="1" id="KW-0472">Membrane</keyword>
<dbReference type="KEGG" id="dho:Dia5BBH33_03390"/>
<proteinExistence type="predicted"/>
<accession>A0A8D4UTK4</accession>
<dbReference type="AlphaFoldDB" id="A0A8D4UTK4"/>
<evidence type="ECO:0000256" key="1">
    <source>
        <dbReference type="SAM" id="Phobius"/>
    </source>
</evidence>
<evidence type="ECO:0000313" key="2">
    <source>
        <dbReference type="EMBL" id="BBK24404.1"/>
    </source>
</evidence>
<reference evidence="3" key="1">
    <citation type="submission" date="2019-05" db="EMBL/GenBank/DDBJ databases">
        <title>Complete genome sequencing of Dialister sp. strain 5BBH33.</title>
        <authorList>
            <person name="Sakamoto M."/>
            <person name="Murakami T."/>
            <person name="Mori H."/>
        </authorList>
    </citation>
    <scope>NUCLEOTIDE SEQUENCE [LARGE SCALE GENOMIC DNA]</scope>
    <source>
        <strain evidence="3">5BBH33</strain>
    </source>
</reference>
<dbReference type="Proteomes" id="UP000320585">
    <property type="component" value="Chromosome"/>
</dbReference>